<dbReference type="Proteomes" id="UP000323594">
    <property type="component" value="Chromosome"/>
</dbReference>
<name>A0AAE6IUA3_TREPH</name>
<evidence type="ECO:0000313" key="2">
    <source>
        <dbReference type="Proteomes" id="UP000323594"/>
    </source>
</evidence>
<proteinExistence type="predicted"/>
<gene>
    <name evidence="1" type="ORF">FUT82_10560</name>
</gene>
<reference evidence="1 2" key="1">
    <citation type="submission" date="2019-08" db="EMBL/GenBank/DDBJ databases">
        <authorList>
            <person name="Kuhnert P."/>
        </authorList>
    </citation>
    <scope>NUCLEOTIDE SEQUENCE [LARGE SCALE GENOMIC DNA]</scope>
    <source>
        <strain evidence="1 2">B36.5</strain>
    </source>
</reference>
<evidence type="ECO:0000313" key="1">
    <source>
        <dbReference type="EMBL" id="QEJ98394.1"/>
    </source>
</evidence>
<accession>A0AAE6IUA3</accession>
<dbReference type="AlphaFoldDB" id="A0AAE6IUA3"/>
<sequence>MANCPPLSNSERAQMSVIPSRIEFENYHSVLEVFKLISIILPRTAKSEQIQTMFKSINSKL</sequence>
<protein>
    <submittedName>
        <fullName evidence="1">Uncharacterized protein</fullName>
    </submittedName>
</protein>
<dbReference type="EMBL" id="CP042817">
    <property type="protein sequence ID" value="QEJ98394.1"/>
    <property type="molecule type" value="Genomic_DNA"/>
</dbReference>
<organism evidence="1 2">
    <name type="scientific">Treponema phagedenis</name>
    <dbReference type="NCBI Taxonomy" id="162"/>
    <lineage>
        <taxon>Bacteria</taxon>
        <taxon>Pseudomonadati</taxon>
        <taxon>Spirochaetota</taxon>
        <taxon>Spirochaetia</taxon>
        <taxon>Spirochaetales</taxon>
        <taxon>Treponemataceae</taxon>
        <taxon>Treponema</taxon>
    </lineage>
</organism>